<reference evidence="2" key="1">
    <citation type="submission" date="2020-08" db="EMBL/GenBank/DDBJ databases">
        <title>Plant Genome Project.</title>
        <authorList>
            <person name="Zhang R.-G."/>
        </authorList>
    </citation>
    <scope>NUCLEOTIDE SEQUENCE</scope>
    <source>
        <strain evidence="2">WSP0</strain>
        <tissue evidence="2">Leaf</tissue>
    </source>
</reference>
<dbReference type="Proteomes" id="UP000823749">
    <property type="component" value="Chromosome 2"/>
</dbReference>
<evidence type="ECO:0000313" key="3">
    <source>
        <dbReference type="Proteomes" id="UP000823749"/>
    </source>
</evidence>
<feature type="compositionally biased region" description="Low complexity" evidence="1">
    <location>
        <begin position="170"/>
        <end position="189"/>
    </location>
</feature>
<organism evidence="2 3">
    <name type="scientific">Rhododendron griersonianum</name>
    <dbReference type="NCBI Taxonomy" id="479676"/>
    <lineage>
        <taxon>Eukaryota</taxon>
        <taxon>Viridiplantae</taxon>
        <taxon>Streptophyta</taxon>
        <taxon>Embryophyta</taxon>
        <taxon>Tracheophyta</taxon>
        <taxon>Spermatophyta</taxon>
        <taxon>Magnoliopsida</taxon>
        <taxon>eudicotyledons</taxon>
        <taxon>Gunneridae</taxon>
        <taxon>Pentapetalae</taxon>
        <taxon>asterids</taxon>
        <taxon>Ericales</taxon>
        <taxon>Ericaceae</taxon>
        <taxon>Ericoideae</taxon>
        <taxon>Rhodoreae</taxon>
        <taxon>Rhododendron</taxon>
    </lineage>
</organism>
<accession>A0AAV6L974</accession>
<protein>
    <submittedName>
        <fullName evidence="2">Uncharacterized protein</fullName>
    </submittedName>
</protein>
<evidence type="ECO:0000313" key="2">
    <source>
        <dbReference type="EMBL" id="KAG5561245.1"/>
    </source>
</evidence>
<dbReference type="EMBL" id="JACTNZ010000002">
    <property type="protein sequence ID" value="KAG5561245.1"/>
    <property type="molecule type" value="Genomic_DNA"/>
</dbReference>
<comment type="caution">
    <text evidence="2">The sequence shown here is derived from an EMBL/GenBank/DDBJ whole genome shotgun (WGS) entry which is preliminary data.</text>
</comment>
<keyword evidence="3" id="KW-1185">Reference proteome</keyword>
<feature type="compositionally biased region" description="Basic and acidic residues" evidence="1">
    <location>
        <begin position="100"/>
        <end position="110"/>
    </location>
</feature>
<evidence type="ECO:0000256" key="1">
    <source>
        <dbReference type="SAM" id="MobiDB-lite"/>
    </source>
</evidence>
<gene>
    <name evidence="2" type="ORF">RHGRI_004316</name>
</gene>
<sequence length="189" mass="20166">MKTIPSPTPNDYCHPCYGKETNANIYKGIIYPINGWIMWPSSGCVPVLPPNYGRSSGRPKKSRRKEREELENPDADKLKRQNTSLRCGKCGQWGHNIRSYKNEVNPDIRRRPSGGGGAGRGRGGARRGMGDGGRGMADGGRGRGGRGMTDGGRGRGMTVGRGMGRGYGRGRASQPAPAAAAQASQPPAQ</sequence>
<dbReference type="AlphaFoldDB" id="A0AAV6L974"/>
<proteinExistence type="predicted"/>
<feature type="compositionally biased region" description="Gly residues" evidence="1">
    <location>
        <begin position="145"/>
        <end position="169"/>
    </location>
</feature>
<feature type="region of interest" description="Disordered" evidence="1">
    <location>
        <begin position="50"/>
        <end position="189"/>
    </location>
</feature>
<name>A0AAV6L974_9ERIC</name>
<feature type="compositionally biased region" description="Basic and acidic residues" evidence="1">
    <location>
        <begin position="65"/>
        <end position="79"/>
    </location>
</feature>
<feature type="compositionally biased region" description="Gly residues" evidence="1">
    <location>
        <begin position="113"/>
        <end position="139"/>
    </location>
</feature>